<evidence type="ECO:0000313" key="3">
    <source>
        <dbReference type="Proteomes" id="UP001269144"/>
    </source>
</evidence>
<protein>
    <submittedName>
        <fullName evidence="2">H-NS histone family protein</fullName>
    </submittedName>
</protein>
<feature type="domain" description="DNA-binding protein H-NS-like C-terminal" evidence="1">
    <location>
        <begin position="57"/>
        <end position="102"/>
    </location>
</feature>
<sequence>MELNLDNLPLKELRDLRNKVEKAIATFEERRKREALVAAENVAREFGFSLADLAEAKTSRGKVAPKYVNPEDPEMTWTGRGRKPRWVVDALDAGTALEELEI</sequence>
<evidence type="ECO:0000259" key="1">
    <source>
        <dbReference type="SMART" id="SM00528"/>
    </source>
</evidence>
<dbReference type="Proteomes" id="UP001269144">
    <property type="component" value="Unassembled WGS sequence"/>
</dbReference>
<dbReference type="InterPro" id="IPR027444">
    <property type="entry name" value="H-NS_C_dom"/>
</dbReference>
<dbReference type="InterPro" id="IPR037150">
    <property type="entry name" value="H-NS_C_dom_sf"/>
</dbReference>
<dbReference type="Pfam" id="PF00816">
    <property type="entry name" value="Histone_HNS"/>
    <property type="match status" value="1"/>
</dbReference>
<dbReference type="EMBL" id="JAVQLW010000001">
    <property type="protein sequence ID" value="MDS9466770.1"/>
    <property type="molecule type" value="Genomic_DNA"/>
</dbReference>
<evidence type="ECO:0000313" key="2">
    <source>
        <dbReference type="EMBL" id="MDS9466770.1"/>
    </source>
</evidence>
<dbReference type="Gene3D" id="4.10.430.10">
    <property type="entry name" value="Histone-like protein H-NS, C-terminal domain"/>
    <property type="match status" value="1"/>
</dbReference>
<dbReference type="SMART" id="SM00528">
    <property type="entry name" value="HNS"/>
    <property type="match status" value="1"/>
</dbReference>
<keyword evidence="3" id="KW-1185">Reference proteome</keyword>
<accession>A0ABU2HQE1</accession>
<organism evidence="2 3">
    <name type="scientific">Paracoccus aurantius</name>
    <dbReference type="NCBI Taxonomy" id="3073814"/>
    <lineage>
        <taxon>Bacteria</taxon>
        <taxon>Pseudomonadati</taxon>
        <taxon>Pseudomonadota</taxon>
        <taxon>Alphaproteobacteria</taxon>
        <taxon>Rhodobacterales</taxon>
        <taxon>Paracoccaceae</taxon>
        <taxon>Paracoccus</taxon>
    </lineage>
</organism>
<reference evidence="3" key="1">
    <citation type="submission" date="2023-07" db="EMBL/GenBank/DDBJ databases">
        <title>Paracoccus sp. MBLB3053 whole genome sequence.</title>
        <authorList>
            <person name="Hwang C.Y."/>
            <person name="Cho E.-S."/>
            <person name="Seo M.-J."/>
        </authorList>
    </citation>
    <scope>NUCLEOTIDE SEQUENCE [LARGE SCALE GENOMIC DNA]</scope>
    <source>
        <strain evidence="3">MBLB3053</strain>
    </source>
</reference>
<comment type="caution">
    <text evidence="2">The sequence shown here is derived from an EMBL/GenBank/DDBJ whole genome shotgun (WGS) entry which is preliminary data.</text>
</comment>
<dbReference type="SUPFAM" id="SSF81273">
    <property type="entry name" value="H-NS histone-like proteins"/>
    <property type="match status" value="1"/>
</dbReference>
<gene>
    <name evidence="2" type="ORF">RGQ15_04125</name>
</gene>
<dbReference type="RefSeq" id="WP_311158960.1">
    <property type="nucleotide sequence ID" value="NZ_JAVQLW010000001.1"/>
</dbReference>
<name>A0ABU2HQE1_9RHOB</name>
<proteinExistence type="predicted"/>